<evidence type="ECO:0000313" key="2">
    <source>
        <dbReference type="EMBL" id="KAH3855719.1"/>
    </source>
</evidence>
<dbReference type="EMBL" id="JAIWYP010000003">
    <property type="protein sequence ID" value="KAH3855719.1"/>
    <property type="molecule type" value="Genomic_DNA"/>
</dbReference>
<sequence length="121" mass="13482">MPPYAKRPLQAMGAEPSQRAVHPEPIPGTSEQQSEKVQSDSGINITWDFKGGMRLEDLQESINSILLFNQQPELLIIHCGGNEIGPRSILDIYNHDVCITSSKFSYCGTVLKKRGLLYQIP</sequence>
<feature type="region of interest" description="Disordered" evidence="1">
    <location>
        <begin position="1"/>
        <end position="41"/>
    </location>
</feature>
<dbReference type="Proteomes" id="UP000828390">
    <property type="component" value="Unassembled WGS sequence"/>
</dbReference>
<proteinExistence type="predicted"/>
<evidence type="ECO:0000256" key="1">
    <source>
        <dbReference type="SAM" id="MobiDB-lite"/>
    </source>
</evidence>
<organism evidence="2 3">
    <name type="scientific">Dreissena polymorpha</name>
    <name type="common">Zebra mussel</name>
    <name type="synonym">Mytilus polymorpha</name>
    <dbReference type="NCBI Taxonomy" id="45954"/>
    <lineage>
        <taxon>Eukaryota</taxon>
        <taxon>Metazoa</taxon>
        <taxon>Spiralia</taxon>
        <taxon>Lophotrochozoa</taxon>
        <taxon>Mollusca</taxon>
        <taxon>Bivalvia</taxon>
        <taxon>Autobranchia</taxon>
        <taxon>Heteroconchia</taxon>
        <taxon>Euheterodonta</taxon>
        <taxon>Imparidentia</taxon>
        <taxon>Neoheterodontei</taxon>
        <taxon>Myida</taxon>
        <taxon>Dreissenoidea</taxon>
        <taxon>Dreissenidae</taxon>
        <taxon>Dreissena</taxon>
    </lineage>
</organism>
<evidence type="ECO:0000313" key="3">
    <source>
        <dbReference type="Proteomes" id="UP000828390"/>
    </source>
</evidence>
<dbReference type="AlphaFoldDB" id="A0A9D4R5I0"/>
<gene>
    <name evidence="2" type="ORF">DPMN_098289</name>
</gene>
<accession>A0A9D4R5I0</accession>
<reference evidence="2" key="1">
    <citation type="journal article" date="2019" name="bioRxiv">
        <title>The Genome of the Zebra Mussel, Dreissena polymorpha: A Resource for Invasive Species Research.</title>
        <authorList>
            <person name="McCartney M.A."/>
            <person name="Auch B."/>
            <person name="Kono T."/>
            <person name="Mallez S."/>
            <person name="Zhang Y."/>
            <person name="Obille A."/>
            <person name="Becker A."/>
            <person name="Abrahante J.E."/>
            <person name="Garbe J."/>
            <person name="Badalamenti J.P."/>
            <person name="Herman A."/>
            <person name="Mangelson H."/>
            <person name="Liachko I."/>
            <person name="Sullivan S."/>
            <person name="Sone E.D."/>
            <person name="Koren S."/>
            <person name="Silverstein K.A.T."/>
            <person name="Beckman K.B."/>
            <person name="Gohl D.M."/>
        </authorList>
    </citation>
    <scope>NUCLEOTIDE SEQUENCE</scope>
    <source>
        <strain evidence="2">Duluth1</strain>
        <tissue evidence="2">Whole animal</tissue>
    </source>
</reference>
<reference evidence="2" key="2">
    <citation type="submission" date="2020-11" db="EMBL/GenBank/DDBJ databases">
        <authorList>
            <person name="McCartney M.A."/>
            <person name="Auch B."/>
            <person name="Kono T."/>
            <person name="Mallez S."/>
            <person name="Becker A."/>
            <person name="Gohl D.M."/>
            <person name="Silverstein K.A.T."/>
            <person name="Koren S."/>
            <person name="Bechman K.B."/>
            <person name="Herman A."/>
            <person name="Abrahante J.E."/>
            <person name="Garbe J."/>
        </authorList>
    </citation>
    <scope>NUCLEOTIDE SEQUENCE</scope>
    <source>
        <strain evidence="2">Duluth1</strain>
        <tissue evidence="2">Whole animal</tissue>
    </source>
</reference>
<comment type="caution">
    <text evidence="2">The sequence shown here is derived from an EMBL/GenBank/DDBJ whole genome shotgun (WGS) entry which is preliminary data.</text>
</comment>
<name>A0A9D4R5I0_DREPO</name>
<keyword evidence="3" id="KW-1185">Reference proteome</keyword>
<protein>
    <submittedName>
        <fullName evidence="2">Uncharacterized protein</fullName>
    </submittedName>
</protein>